<accession>A0A1G2CK24</accession>
<evidence type="ECO:0000313" key="8">
    <source>
        <dbReference type="EMBL" id="OGZ01562.1"/>
    </source>
</evidence>
<dbReference type="SMART" id="SM00739">
    <property type="entry name" value="KOW"/>
    <property type="match status" value="1"/>
</dbReference>
<organism evidence="8 9">
    <name type="scientific">Candidatus Liptonbacteria bacterium RIFCSPLOWO2_01_FULL_56_20</name>
    <dbReference type="NCBI Taxonomy" id="1798652"/>
    <lineage>
        <taxon>Bacteria</taxon>
        <taxon>Candidatus Liptoniibacteriota</taxon>
    </lineage>
</organism>
<evidence type="ECO:0000256" key="4">
    <source>
        <dbReference type="ARBA" id="ARBA00035206"/>
    </source>
</evidence>
<dbReference type="Proteomes" id="UP000178495">
    <property type="component" value="Unassembled WGS sequence"/>
</dbReference>
<sequence length="104" mass="11428">MTSMHIKKGDQVKIIAGKDRGKSGTVMKVMPAGNAISVEGVNLYKKRVRPRRQNQKGETVMVVRPIAVSNAMVICRNCKKAVRVGSRLLGNQKVRYCKKCGSAI</sequence>
<name>A0A1G2CK24_9BACT</name>
<keyword evidence="5" id="KW-0694">RNA-binding</keyword>
<dbReference type="SUPFAM" id="SSF50104">
    <property type="entry name" value="Translation proteins SH3-like domain"/>
    <property type="match status" value="1"/>
</dbReference>
<dbReference type="GO" id="GO:0005840">
    <property type="term" value="C:ribosome"/>
    <property type="evidence" value="ECO:0007669"/>
    <property type="project" value="UniProtKB-KW"/>
</dbReference>
<dbReference type="InterPro" id="IPR057264">
    <property type="entry name" value="Ribosomal_uL24_C"/>
</dbReference>
<dbReference type="GO" id="GO:0003735">
    <property type="term" value="F:structural constituent of ribosome"/>
    <property type="evidence" value="ECO:0007669"/>
    <property type="project" value="InterPro"/>
</dbReference>
<reference evidence="8 9" key="1">
    <citation type="journal article" date="2016" name="Nat. Commun.">
        <title>Thousands of microbial genomes shed light on interconnected biogeochemical processes in an aquifer system.</title>
        <authorList>
            <person name="Anantharaman K."/>
            <person name="Brown C.T."/>
            <person name="Hug L.A."/>
            <person name="Sharon I."/>
            <person name="Castelle C.J."/>
            <person name="Probst A.J."/>
            <person name="Thomas B.C."/>
            <person name="Singh A."/>
            <person name="Wilkins M.J."/>
            <person name="Karaoz U."/>
            <person name="Brodie E.L."/>
            <person name="Williams K.H."/>
            <person name="Hubbard S.S."/>
            <person name="Banfield J.F."/>
        </authorList>
    </citation>
    <scope>NUCLEOTIDE SEQUENCE [LARGE SCALE GENOMIC DNA]</scope>
</reference>
<dbReference type="EMBL" id="MHLC01000007">
    <property type="protein sequence ID" value="OGZ01562.1"/>
    <property type="molecule type" value="Genomic_DNA"/>
</dbReference>
<dbReference type="InterPro" id="IPR005825">
    <property type="entry name" value="Ribosomal_uL24_CS"/>
</dbReference>
<dbReference type="InterPro" id="IPR005824">
    <property type="entry name" value="KOW"/>
</dbReference>
<comment type="function">
    <text evidence="5">One of the proteins that surrounds the polypeptide exit tunnel on the outside of the subunit.</text>
</comment>
<dbReference type="InterPro" id="IPR008991">
    <property type="entry name" value="Translation_prot_SH3-like_sf"/>
</dbReference>
<dbReference type="NCBIfam" id="TIGR01079">
    <property type="entry name" value="rplX_bact"/>
    <property type="match status" value="1"/>
</dbReference>
<feature type="domain" description="KOW" evidence="7">
    <location>
        <begin position="5"/>
        <end position="32"/>
    </location>
</feature>
<keyword evidence="3 5" id="KW-0687">Ribonucleoprotein</keyword>
<comment type="caution">
    <text evidence="8">The sequence shown here is derived from an EMBL/GenBank/DDBJ whole genome shotgun (WGS) entry which is preliminary data.</text>
</comment>
<dbReference type="HAMAP" id="MF_01326_B">
    <property type="entry name" value="Ribosomal_uL24_B"/>
    <property type="match status" value="1"/>
</dbReference>
<evidence type="ECO:0000313" key="9">
    <source>
        <dbReference type="Proteomes" id="UP000178495"/>
    </source>
</evidence>
<dbReference type="PROSITE" id="PS01108">
    <property type="entry name" value="RIBOSOMAL_L24"/>
    <property type="match status" value="1"/>
</dbReference>
<proteinExistence type="inferred from homology"/>
<protein>
    <recommendedName>
        <fullName evidence="4 5">Large ribosomal subunit protein uL24</fullName>
    </recommendedName>
</protein>
<keyword evidence="5" id="KW-0699">rRNA-binding</keyword>
<dbReference type="GO" id="GO:0006412">
    <property type="term" value="P:translation"/>
    <property type="evidence" value="ECO:0007669"/>
    <property type="project" value="UniProtKB-UniRule"/>
</dbReference>
<comment type="subunit">
    <text evidence="5">Part of the 50S ribosomal subunit.</text>
</comment>
<evidence type="ECO:0000256" key="1">
    <source>
        <dbReference type="ARBA" id="ARBA00010618"/>
    </source>
</evidence>
<evidence type="ECO:0000256" key="6">
    <source>
        <dbReference type="RuleBase" id="RU003477"/>
    </source>
</evidence>
<dbReference type="CDD" id="cd06089">
    <property type="entry name" value="KOW_RPL26"/>
    <property type="match status" value="1"/>
</dbReference>
<evidence type="ECO:0000256" key="5">
    <source>
        <dbReference type="HAMAP-Rule" id="MF_01326"/>
    </source>
</evidence>
<evidence type="ECO:0000256" key="3">
    <source>
        <dbReference type="ARBA" id="ARBA00023274"/>
    </source>
</evidence>
<dbReference type="GO" id="GO:1990904">
    <property type="term" value="C:ribonucleoprotein complex"/>
    <property type="evidence" value="ECO:0007669"/>
    <property type="project" value="UniProtKB-KW"/>
</dbReference>
<evidence type="ECO:0000256" key="2">
    <source>
        <dbReference type="ARBA" id="ARBA00022980"/>
    </source>
</evidence>
<dbReference type="Gene3D" id="2.30.30.30">
    <property type="match status" value="1"/>
</dbReference>
<dbReference type="InterPro" id="IPR041988">
    <property type="entry name" value="Ribosomal_uL24_KOW"/>
</dbReference>
<dbReference type="InterPro" id="IPR014722">
    <property type="entry name" value="Rib_uL2_dom2"/>
</dbReference>
<dbReference type="InterPro" id="IPR003256">
    <property type="entry name" value="Ribosomal_uL24"/>
</dbReference>
<comment type="function">
    <text evidence="5">One of two assembly initiator proteins, it binds directly to the 5'-end of the 23S rRNA, where it nucleates assembly of the 50S subunit.</text>
</comment>
<dbReference type="AlphaFoldDB" id="A0A1G2CK24"/>
<dbReference type="GO" id="GO:0019843">
    <property type="term" value="F:rRNA binding"/>
    <property type="evidence" value="ECO:0007669"/>
    <property type="project" value="UniProtKB-UniRule"/>
</dbReference>
<dbReference type="STRING" id="1798652.A3A43_01480"/>
<comment type="similarity">
    <text evidence="1 5 6">Belongs to the universal ribosomal protein uL24 family.</text>
</comment>
<dbReference type="Pfam" id="PF00467">
    <property type="entry name" value="KOW"/>
    <property type="match status" value="1"/>
</dbReference>
<dbReference type="Pfam" id="PF17136">
    <property type="entry name" value="ribosomal_L24"/>
    <property type="match status" value="1"/>
</dbReference>
<keyword evidence="2 5" id="KW-0689">Ribosomal protein</keyword>
<dbReference type="PANTHER" id="PTHR12903">
    <property type="entry name" value="MITOCHONDRIAL RIBOSOMAL PROTEIN L24"/>
    <property type="match status" value="1"/>
</dbReference>
<gene>
    <name evidence="5" type="primary">rplX</name>
    <name evidence="8" type="ORF">A3A43_01480</name>
</gene>
<evidence type="ECO:0000259" key="7">
    <source>
        <dbReference type="SMART" id="SM00739"/>
    </source>
</evidence>